<dbReference type="GO" id="GO:0031012">
    <property type="term" value="C:extracellular matrix"/>
    <property type="evidence" value="ECO:0007669"/>
    <property type="project" value="TreeGrafter"/>
</dbReference>
<dbReference type="InterPro" id="IPR001007">
    <property type="entry name" value="VWF_dom"/>
</dbReference>
<dbReference type="Gene3D" id="2.10.25.10">
    <property type="entry name" value="Laminin"/>
    <property type="match status" value="1"/>
</dbReference>
<keyword evidence="2 4" id="KW-1015">Disulfide bond</keyword>
<feature type="domain" description="VWFD" evidence="8">
    <location>
        <begin position="409"/>
        <end position="593"/>
    </location>
</feature>
<evidence type="ECO:0000256" key="5">
    <source>
        <dbReference type="SAM" id="MobiDB-lite"/>
    </source>
</evidence>
<dbReference type="SMART" id="SM00041">
    <property type="entry name" value="CT"/>
    <property type="match status" value="1"/>
</dbReference>
<dbReference type="SMART" id="SM00216">
    <property type="entry name" value="VWD"/>
    <property type="match status" value="1"/>
</dbReference>
<feature type="compositionally biased region" description="Low complexity" evidence="5">
    <location>
        <begin position="291"/>
        <end position="300"/>
    </location>
</feature>
<accession>A0A9D3T6X3</accession>
<dbReference type="SUPFAM" id="SSF57603">
    <property type="entry name" value="FnI-like domain"/>
    <property type="match status" value="1"/>
</dbReference>
<evidence type="ECO:0000259" key="7">
    <source>
        <dbReference type="PROSITE" id="PS50184"/>
    </source>
</evidence>
<sequence>MVTSSPLEIPSTVSRAEITTPEKIVTESTRSPKEVTSSPTTSLTTLITEITAFTSQPLPSVSTAIGTKTTISPVVSSSQPSVSTETTAVPSTPREVTSSTYERTLTTITAEIITPETIVTESSRPSKEVTSAPATSSTSMFTTKVFSTSIAPITQTLPVVTGVLPTSPKQSTGPQFFKTTSASTIQTTRVFPAGTSSRPLVSTETPSVPSTAREVTSSTYETSKTTTGEIATTQIIVMTSPLHCVCKYQSKDFPQGSLIYNETDGDGWCFTAYCTAMCKIEKQPRPCHTTLLPPLSSPTTNVKLTTSGPILTPTTASTQSPSTVNTTPTTTASSQPTPSGPDCDNIYPPRKSGESWRLGNCTIASCSNGSTTIKPVQCKPVIMPYCENDHPPVKVYDETGCCFHYECECSCDGWGHTHYVTFDGKYYTFQENCTYILVQEIISKHDNFRILIDNSYCDVPYSMGCHQALIVFYKSYEIVLTQKITPNATANMVYINQKQIFPAYSNGDLIIISTGTEVVLEIPGIQAQVTFKGTTFSINLPYSLFYNNTEGLCGTCDNKQENDCQLPNRQVQSSCSHTAPHWYIPDKKNPHCLTLPTVPPYTTLVAPVTTPTPAPCTSALCDIMHSKVFEKCWKVIPPQAFYTACNSDDCQNKIACSSLEAYASKCASAGICIDWRNSTSGECEYKCPGTKVYRSCGPPVQPTCNTRYNEKYMNLLQTQQINSIGMKEGCFCPSGTILFNSYIDTCVTSCDCTGPDGKPKMAGETWQSNCQQCECDADSNSVQCKPVDCPIHTNITCDKQGQVMLNETVDCCQQSQCVCDVKLCPLLNMSCPVGFTPEIHIQEGSCCPGYKCQPKSVCVFNNTEYQPGASIPTDGCRQCQCGNSAAPDSPLHAIECRPTSCDTHCQLGFEYQVVSGQCCGKCVQKSCVITLPDNTTHLIQPGHIWPLPDDKCVKYKCEEVEDQLVPVEVKMVCPEFHPKECIPGTEKRDSDGCCQTCTTHHNCNVQKNSTHLISNGCRSTVPVEITSCQGTCGTSSMYSAKEDALIHSCSCCQEMSTSRKEVEMACPDGTKFKHSYIYIETCVCHITECGMQISPTSKAFGQRRRRK</sequence>
<keyword evidence="3" id="KW-0325">Glycoprotein</keyword>
<feature type="domain" description="VWFC" evidence="7">
    <location>
        <begin position="856"/>
        <end position="923"/>
    </location>
</feature>
<feature type="disulfide bond" evidence="4">
    <location>
        <begin position="1028"/>
        <end position="1082"/>
    </location>
</feature>
<evidence type="ECO:0000256" key="3">
    <source>
        <dbReference type="ARBA" id="ARBA00023180"/>
    </source>
</evidence>
<feature type="disulfide bond" evidence="4">
    <location>
        <begin position="1032"/>
        <end position="1084"/>
    </location>
</feature>
<dbReference type="PROSITE" id="PS01208">
    <property type="entry name" value="VWFC_1"/>
    <property type="match status" value="1"/>
</dbReference>
<evidence type="ECO:0000256" key="1">
    <source>
        <dbReference type="ARBA" id="ARBA00022737"/>
    </source>
</evidence>
<dbReference type="PANTHER" id="PTHR11339">
    <property type="entry name" value="EXTRACELLULAR MATRIX GLYCOPROTEIN RELATED"/>
    <property type="match status" value="1"/>
</dbReference>
<dbReference type="Pfam" id="PF00094">
    <property type="entry name" value="VWD"/>
    <property type="match status" value="1"/>
</dbReference>
<dbReference type="PROSITE" id="PS50184">
    <property type="entry name" value="VWFC_2"/>
    <property type="match status" value="2"/>
</dbReference>
<reference evidence="9" key="1">
    <citation type="submission" date="2021-01" db="EMBL/GenBank/DDBJ databases">
        <authorList>
            <person name="Zahm M."/>
            <person name="Roques C."/>
            <person name="Cabau C."/>
            <person name="Klopp C."/>
            <person name="Donnadieu C."/>
            <person name="Jouanno E."/>
            <person name="Lampietro C."/>
            <person name="Louis A."/>
            <person name="Herpin A."/>
            <person name="Echchiki A."/>
            <person name="Berthelot C."/>
            <person name="Parey E."/>
            <person name="Roest-Crollius H."/>
            <person name="Braasch I."/>
            <person name="Postlethwait J."/>
            <person name="Bobe J."/>
            <person name="Montfort J."/>
            <person name="Bouchez O."/>
            <person name="Begum T."/>
            <person name="Mejri S."/>
            <person name="Adams A."/>
            <person name="Chen W.-J."/>
            <person name="Guiguen Y."/>
        </authorList>
    </citation>
    <scope>NUCLEOTIDE SEQUENCE</scope>
    <source>
        <strain evidence="9">YG-15Mar2019-1</strain>
        <tissue evidence="9">Brain</tissue>
    </source>
</reference>
<dbReference type="InterPro" id="IPR001846">
    <property type="entry name" value="VWF_type-D"/>
</dbReference>
<dbReference type="EMBL" id="JAFDVH010000007">
    <property type="protein sequence ID" value="KAG7473977.1"/>
    <property type="molecule type" value="Genomic_DNA"/>
</dbReference>
<dbReference type="Proteomes" id="UP001046870">
    <property type="component" value="Chromosome 7"/>
</dbReference>
<feature type="domain" description="CTCK" evidence="6">
    <location>
        <begin position="997"/>
        <end position="1090"/>
    </location>
</feature>
<keyword evidence="10" id="KW-1185">Reference proteome</keyword>
<evidence type="ECO:0000313" key="10">
    <source>
        <dbReference type="Proteomes" id="UP001046870"/>
    </source>
</evidence>
<dbReference type="OrthoDB" id="10071893at2759"/>
<evidence type="ECO:0000313" key="9">
    <source>
        <dbReference type="EMBL" id="KAG7473977.1"/>
    </source>
</evidence>
<feature type="compositionally biased region" description="Low complexity" evidence="5">
    <location>
        <begin position="312"/>
        <end position="341"/>
    </location>
</feature>
<evidence type="ECO:0000259" key="6">
    <source>
        <dbReference type="PROSITE" id="PS01225"/>
    </source>
</evidence>
<feature type="compositionally biased region" description="Polar residues" evidence="5">
    <location>
        <begin position="88"/>
        <end position="100"/>
    </location>
</feature>
<dbReference type="InterPro" id="IPR050780">
    <property type="entry name" value="Mucin_vWF_Thrombospondin_sf"/>
</dbReference>
<dbReference type="InterPro" id="IPR014853">
    <property type="entry name" value="VWF/SSPO/ZAN-like_Cys-rich_dom"/>
</dbReference>
<dbReference type="SMART" id="SM00832">
    <property type="entry name" value="C8"/>
    <property type="match status" value="1"/>
</dbReference>
<dbReference type="Pfam" id="PF08742">
    <property type="entry name" value="C8"/>
    <property type="match status" value="1"/>
</dbReference>
<dbReference type="PROSITE" id="PS01185">
    <property type="entry name" value="CTCK_1"/>
    <property type="match status" value="1"/>
</dbReference>
<keyword evidence="1" id="KW-0677">Repeat</keyword>
<comment type="caution">
    <text evidence="4">Lacks conserved residue(s) required for the propagation of feature annotation.</text>
</comment>
<dbReference type="PROSITE" id="PS51233">
    <property type="entry name" value="VWFD"/>
    <property type="match status" value="1"/>
</dbReference>
<gene>
    <name evidence="9" type="ORF">MATL_G00101660</name>
</gene>
<name>A0A9D3T6X3_MEGAT</name>
<feature type="disulfide bond" evidence="4">
    <location>
        <begin position="1017"/>
        <end position="1066"/>
    </location>
</feature>
<dbReference type="SUPFAM" id="SSF57567">
    <property type="entry name" value="Serine protease inhibitors"/>
    <property type="match status" value="1"/>
</dbReference>
<feature type="region of interest" description="Disordered" evidence="5">
    <location>
        <begin position="291"/>
        <end position="344"/>
    </location>
</feature>
<dbReference type="SMART" id="SM00214">
    <property type="entry name" value="VWC"/>
    <property type="match status" value="2"/>
</dbReference>
<organism evidence="9 10">
    <name type="scientific">Megalops atlanticus</name>
    <name type="common">Tarpon</name>
    <name type="synonym">Clupea gigantea</name>
    <dbReference type="NCBI Taxonomy" id="7932"/>
    <lineage>
        <taxon>Eukaryota</taxon>
        <taxon>Metazoa</taxon>
        <taxon>Chordata</taxon>
        <taxon>Craniata</taxon>
        <taxon>Vertebrata</taxon>
        <taxon>Euteleostomi</taxon>
        <taxon>Actinopterygii</taxon>
        <taxon>Neopterygii</taxon>
        <taxon>Teleostei</taxon>
        <taxon>Elopiformes</taxon>
        <taxon>Megalopidae</taxon>
        <taxon>Megalops</taxon>
    </lineage>
</organism>
<evidence type="ECO:0000256" key="4">
    <source>
        <dbReference type="PROSITE-ProRule" id="PRU00039"/>
    </source>
</evidence>
<dbReference type="GO" id="GO:0005615">
    <property type="term" value="C:extracellular space"/>
    <property type="evidence" value="ECO:0007669"/>
    <property type="project" value="TreeGrafter"/>
</dbReference>
<comment type="caution">
    <text evidence="9">The sequence shown here is derived from an EMBL/GenBank/DDBJ whole genome shotgun (WGS) entry which is preliminary data.</text>
</comment>
<dbReference type="CDD" id="cd19941">
    <property type="entry name" value="TIL"/>
    <property type="match status" value="1"/>
</dbReference>
<proteinExistence type="predicted"/>
<dbReference type="PANTHER" id="PTHR11339:SF384">
    <property type="entry name" value="MUCIN-2"/>
    <property type="match status" value="1"/>
</dbReference>
<dbReference type="InterPro" id="IPR006207">
    <property type="entry name" value="Cys_knot_C"/>
</dbReference>
<dbReference type="AlphaFoldDB" id="A0A9D3T6X3"/>
<feature type="region of interest" description="Disordered" evidence="5">
    <location>
        <begin position="73"/>
        <end position="100"/>
    </location>
</feature>
<dbReference type="PROSITE" id="PS01225">
    <property type="entry name" value="CTCK_2"/>
    <property type="match status" value="1"/>
</dbReference>
<feature type="domain" description="VWFC" evidence="7">
    <location>
        <begin position="752"/>
        <end position="820"/>
    </location>
</feature>
<dbReference type="InterPro" id="IPR036084">
    <property type="entry name" value="Ser_inhib-like_sf"/>
</dbReference>
<feature type="compositionally biased region" description="Low complexity" evidence="5">
    <location>
        <begin position="73"/>
        <end position="87"/>
    </location>
</feature>
<evidence type="ECO:0000256" key="2">
    <source>
        <dbReference type="ARBA" id="ARBA00023157"/>
    </source>
</evidence>
<protein>
    <submittedName>
        <fullName evidence="9">Uncharacterized protein</fullName>
    </submittedName>
</protein>
<evidence type="ECO:0000259" key="8">
    <source>
        <dbReference type="PROSITE" id="PS51233"/>
    </source>
</evidence>